<feature type="region of interest" description="Disordered" evidence="4">
    <location>
        <begin position="191"/>
        <end position="214"/>
    </location>
</feature>
<dbReference type="SMART" id="SM01179">
    <property type="entry name" value="DUF862"/>
    <property type="match status" value="1"/>
</dbReference>
<evidence type="ECO:0000256" key="3">
    <source>
        <dbReference type="ARBA" id="ARBA00022801"/>
    </source>
</evidence>
<dbReference type="Proteomes" id="UP000612055">
    <property type="component" value="Unassembled WGS sequence"/>
</dbReference>
<dbReference type="Gene3D" id="3.90.1720.30">
    <property type="entry name" value="PPPDE domains"/>
    <property type="match status" value="1"/>
</dbReference>
<dbReference type="EMBL" id="JAEHOE010000006">
    <property type="protein sequence ID" value="KAG2499606.1"/>
    <property type="molecule type" value="Genomic_DNA"/>
</dbReference>
<dbReference type="AlphaFoldDB" id="A0A835YBJ6"/>
<proteinExistence type="inferred from homology"/>
<organism evidence="6 7">
    <name type="scientific">Edaphochlamys debaryana</name>
    <dbReference type="NCBI Taxonomy" id="47281"/>
    <lineage>
        <taxon>Eukaryota</taxon>
        <taxon>Viridiplantae</taxon>
        <taxon>Chlorophyta</taxon>
        <taxon>core chlorophytes</taxon>
        <taxon>Chlorophyceae</taxon>
        <taxon>CS clade</taxon>
        <taxon>Chlamydomonadales</taxon>
        <taxon>Chlamydomonadales incertae sedis</taxon>
        <taxon>Edaphochlamys</taxon>
    </lineage>
</organism>
<evidence type="ECO:0000256" key="2">
    <source>
        <dbReference type="ARBA" id="ARBA00022670"/>
    </source>
</evidence>
<protein>
    <recommendedName>
        <fullName evidence="5">PPPDE domain-containing protein</fullName>
    </recommendedName>
</protein>
<keyword evidence="2" id="KW-0645">Protease</keyword>
<gene>
    <name evidence="6" type="ORF">HYH03_002547</name>
</gene>
<feature type="compositionally biased region" description="Gly residues" evidence="4">
    <location>
        <begin position="306"/>
        <end position="318"/>
    </location>
</feature>
<keyword evidence="3" id="KW-0378">Hydrolase</keyword>
<reference evidence="6" key="1">
    <citation type="journal article" date="2020" name="bioRxiv">
        <title>Comparative genomics of Chlamydomonas.</title>
        <authorList>
            <person name="Craig R.J."/>
            <person name="Hasan A.R."/>
            <person name="Ness R.W."/>
            <person name="Keightley P.D."/>
        </authorList>
    </citation>
    <scope>NUCLEOTIDE SEQUENCE</scope>
    <source>
        <strain evidence="6">CCAP 11/70</strain>
    </source>
</reference>
<evidence type="ECO:0000313" key="7">
    <source>
        <dbReference type="Proteomes" id="UP000612055"/>
    </source>
</evidence>
<comment type="similarity">
    <text evidence="1">Belongs to the DeSI family.</text>
</comment>
<feature type="region of interest" description="Disordered" evidence="4">
    <location>
        <begin position="233"/>
        <end position="261"/>
    </location>
</feature>
<evidence type="ECO:0000313" key="6">
    <source>
        <dbReference type="EMBL" id="KAG2499606.1"/>
    </source>
</evidence>
<evidence type="ECO:0000256" key="1">
    <source>
        <dbReference type="ARBA" id="ARBA00008140"/>
    </source>
</evidence>
<keyword evidence="7" id="KW-1185">Reference proteome</keyword>
<feature type="region of interest" description="Disordered" evidence="4">
    <location>
        <begin position="304"/>
        <end position="360"/>
    </location>
</feature>
<dbReference type="PANTHER" id="PTHR12378:SF9">
    <property type="entry name" value="OS06G0107000 PROTEIN"/>
    <property type="match status" value="1"/>
</dbReference>
<dbReference type="Pfam" id="PF05903">
    <property type="entry name" value="Peptidase_C97"/>
    <property type="match status" value="1"/>
</dbReference>
<accession>A0A835YBJ6</accession>
<dbReference type="PROSITE" id="PS51858">
    <property type="entry name" value="PPPDE"/>
    <property type="match status" value="1"/>
</dbReference>
<evidence type="ECO:0000259" key="5">
    <source>
        <dbReference type="PROSITE" id="PS51858"/>
    </source>
</evidence>
<dbReference type="PANTHER" id="PTHR12378">
    <property type="entry name" value="DESUMOYLATING ISOPEPTIDASE"/>
    <property type="match status" value="1"/>
</dbReference>
<dbReference type="InterPro" id="IPR008580">
    <property type="entry name" value="PPPDE_dom"/>
</dbReference>
<evidence type="ECO:0000256" key="4">
    <source>
        <dbReference type="SAM" id="MobiDB-lite"/>
    </source>
</evidence>
<name>A0A835YBJ6_9CHLO</name>
<dbReference type="GO" id="GO:0016579">
    <property type="term" value="P:protein deubiquitination"/>
    <property type="evidence" value="ECO:0007669"/>
    <property type="project" value="TreeGrafter"/>
</dbReference>
<dbReference type="GO" id="GO:0101005">
    <property type="term" value="F:deubiquitinase activity"/>
    <property type="evidence" value="ECO:0007669"/>
    <property type="project" value="TreeGrafter"/>
</dbReference>
<dbReference type="OrthoDB" id="412286at2759"/>
<dbReference type="InterPro" id="IPR042266">
    <property type="entry name" value="PPPDE_sf"/>
</dbReference>
<sequence length="394" mass="40949">MGSAAAPHALRVALNVYDVTNLGNEQQNTYITRLNSITRELNLGGVFHGAVEIDGEVEYSFGYCESGTGVYACRARQNSLYTYRENIPLGEAHKTKQELKEIISRFKRSWPGTSYDLLTRNCCHFCEELCAVLEVPPPPPWLNRFAAGADAVSRASAEASALARRVSSNLSLTAQSSASWLREVSSRVFTNTGAGGDPDGEARGDAEVAEASRGSEFSASMSRLASRLRMLAGPSVSPGSAPASGSASPGYPRDSSGSVAGSGVSFPAALRAKWQELEASAGDGTKQFLFGLIKTRSRLDEEDLYGNGGTGGLGGGNSPFGASDAAGPSVAPPRPQPPMGVNAPPTQPPMPQVISHTLLPPDVVGDPDSVLAPGAAVAGGVLPTSSSAAHLLDM</sequence>
<dbReference type="GO" id="GO:0006508">
    <property type="term" value="P:proteolysis"/>
    <property type="evidence" value="ECO:0007669"/>
    <property type="project" value="UniProtKB-KW"/>
</dbReference>
<comment type="caution">
    <text evidence="6">The sequence shown here is derived from an EMBL/GenBank/DDBJ whole genome shotgun (WGS) entry which is preliminary data.</text>
</comment>
<feature type="domain" description="PPPDE" evidence="5">
    <location>
        <begin position="10"/>
        <end position="153"/>
    </location>
</feature>